<reference evidence="1 2" key="1">
    <citation type="submission" date="2020-08" db="EMBL/GenBank/DDBJ databases">
        <title>Cohnella phylogeny.</title>
        <authorList>
            <person name="Dunlap C."/>
        </authorList>
    </citation>
    <scope>NUCLEOTIDE SEQUENCE [LARGE SCALE GENOMIC DNA]</scope>
    <source>
        <strain evidence="1 2">DSM 25241</strain>
    </source>
</reference>
<gene>
    <name evidence="1" type="ORF">H7B67_16050</name>
</gene>
<dbReference type="Proteomes" id="UP000535838">
    <property type="component" value="Unassembled WGS sequence"/>
</dbReference>
<evidence type="ECO:0000313" key="2">
    <source>
        <dbReference type="Proteomes" id="UP000535838"/>
    </source>
</evidence>
<organism evidence="1 2">
    <name type="scientific">Cohnella thailandensis</name>
    <dbReference type="NCBI Taxonomy" id="557557"/>
    <lineage>
        <taxon>Bacteria</taxon>
        <taxon>Bacillati</taxon>
        <taxon>Bacillota</taxon>
        <taxon>Bacilli</taxon>
        <taxon>Bacillales</taxon>
        <taxon>Paenibacillaceae</taxon>
        <taxon>Cohnella</taxon>
    </lineage>
</organism>
<evidence type="ECO:0008006" key="3">
    <source>
        <dbReference type="Google" id="ProtNLM"/>
    </source>
</evidence>
<protein>
    <recommendedName>
        <fullName evidence="3">CBS domain-containing protein</fullName>
    </recommendedName>
</protein>
<dbReference type="RefSeq" id="WP_185120847.1">
    <property type="nucleotide sequence ID" value="NZ_JACJVQ010000013.1"/>
</dbReference>
<dbReference type="EMBL" id="JACJVQ010000013">
    <property type="protein sequence ID" value="MBB6635634.1"/>
    <property type="molecule type" value="Genomic_DNA"/>
</dbReference>
<accession>A0A841SUQ3</accession>
<proteinExistence type="predicted"/>
<name>A0A841SUQ3_9BACL</name>
<dbReference type="AlphaFoldDB" id="A0A841SUQ3"/>
<comment type="caution">
    <text evidence="1">The sequence shown here is derived from an EMBL/GenBank/DDBJ whole genome shotgun (WGS) entry which is preliminary data.</text>
</comment>
<keyword evidence="2" id="KW-1185">Reference proteome</keyword>
<evidence type="ECO:0000313" key="1">
    <source>
        <dbReference type="EMBL" id="MBB6635634.1"/>
    </source>
</evidence>
<sequence>MSFNALGEFADTSSSTRFVPHLPAKMSCREALRTINGYPDVEFFIVCDSSSKPLGYLERKPFLLALSGRLGLGFYSSKPVRLLMIPFKKR</sequence>